<dbReference type="EMBL" id="GBXM01065372">
    <property type="protein sequence ID" value="JAH43205.1"/>
    <property type="molecule type" value="Transcribed_RNA"/>
</dbReference>
<evidence type="ECO:0000313" key="1">
    <source>
        <dbReference type="EMBL" id="JAH43205.1"/>
    </source>
</evidence>
<reference evidence="1" key="2">
    <citation type="journal article" date="2015" name="Fish Shellfish Immunol.">
        <title>Early steps in the European eel (Anguilla anguilla)-Vibrio vulnificus interaction in the gills: Role of the RtxA13 toxin.</title>
        <authorList>
            <person name="Callol A."/>
            <person name="Pajuelo D."/>
            <person name="Ebbesson L."/>
            <person name="Teles M."/>
            <person name="MacKenzie S."/>
            <person name="Amaro C."/>
        </authorList>
    </citation>
    <scope>NUCLEOTIDE SEQUENCE</scope>
</reference>
<organism evidence="1">
    <name type="scientific">Anguilla anguilla</name>
    <name type="common">European freshwater eel</name>
    <name type="synonym">Muraena anguilla</name>
    <dbReference type="NCBI Taxonomy" id="7936"/>
    <lineage>
        <taxon>Eukaryota</taxon>
        <taxon>Metazoa</taxon>
        <taxon>Chordata</taxon>
        <taxon>Craniata</taxon>
        <taxon>Vertebrata</taxon>
        <taxon>Euteleostomi</taxon>
        <taxon>Actinopterygii</taxon>
        <taxon>Neopterygii</taxon>
        <taxon>Teleostei</taxon>
        <taxon>Anguilliformes</taxon>
        <taxon>Anguillidae</taxon>
        <taxon>Anguilla</taxon>
    </lineage>
</organism>
<name>A0A0E9SR95_ANGAN</name>
<accession>A0A0E9SR95</accession>
<sequence length="68" mass="7841">MTCRKSSCCVIRAVLRVRRSCYTPLISRISTYRSCRTRSLRAERQCLGNVLVSSREGHLSTQTRHPSR</sequence>
<protein>
    <submittedName>
        <fullName evidence="1">Uncharacterized protein</fullName>
    </submittedName>
</protein>
<reference evidence="1" key="1">
    <citation type="submission" date="2014-11" db="EMBL/GenBank/DDBJ databases">
        <authorList>
            <person name="Amaro Gonzalez C."/>
        </authorList>
    </citation>
    <scope>NUCLEOTIDE SEQUENCE</scope>
</reference>
<proteinExistence type="predicted"/>
<dbReference type="AlphaFoldDB" id="A0A0E9SR95"/>